<dbReference type="OrthoDB" id="6959713at2"/>
<gene>
    <name evidence="1" type="ORF">E4L98_00615</name>
</gene>
<dbReference type="RefSeq" id="WP_135199628.1">
    <property type="nucleotide sequence ID" value="NZ_SPVG01000007.1"/>
</dbReference>
<evidence type="ECO:0000313" key="2">
    <source>
        <dbReference type="Proteomes" id="UP000297729"/>
    </source>
</evidence>
<sequence>MEIAKIAQLAAKVLYLEDEPLDVSKSLFQTYHMSRLDYVDFASELQLASGKQFDPDQLWPINGMLNQPALYQAGGWTEAGRAALARLFDGHAEIPAGAAPATLQGMFTVEYVAHRLRAL</sequence>
<comment type="caution">
    <text evidence="1">The sequence shown here is derived from an EMBL/GenBank/DDBJ whole genome shotgun (WGS) entry which is preliminary data.</text>
</comment>
<keyword evidence="2" id="KW-1185">Reference proteome</keyword>
<protein>
    <submittedName>
        <fullName evidence="1">Acyl carrier protein</fullName>
    </submittedName>
</protein>
<accession>A0A4Y9SX79</accession>
<proteinExistence type="predicted"/>
<evidence type="ECO:0000313" key="1">
    <source>
        <dbReference type="EMBL" id="TFW31232.1"/>
    </source>
</evidence>
<dbReference type="EMBL" id="SPVG01000007">
    <property type="protein sequence ID" value="TFW31232.1"/>
    <property type="molecule type" value="Genomic_DNA"/>
</dbReference>
<dbReference type="AlphaFoldDB" id="A0A4Y9SX79"/>
<organism evidence="1 2">
    <name type="scientific">Duganella callida</name>
    <dbReference type="NCBI Taxonomy" id="2561932"/>
    <lineage>
        <taxon>Bacteria</taxon>
        <taxon>Pseudomonadati</taxon>
        <taxon>Pseudomonadota</taxon>
        <taxon>Betaproteobacteria</taxon>
        <taxon>Burkholderiales</taxon>
        <taxon>Oxalobacteraceae</taxon>
        <taxon>Telluria group</taxon>
        <taxon>Duganella</taxon>
    </lineage>
</organism>
<name>A0A4Y9SX79_9BURK</name>
<dbReference type="Proteomes" id="UP000297729">
    <property type="component" value="Unassembled WGS sequence"/>
</dbReference>
<reference evidence="1 2" key="1">
    <citation type="submission" date="2019-03" db="EMBL/GenBank/DDBJ databases">
        <title>Draft Genome Sequence of Duganella callidus sp. nov., a Novel Duganella Species Isolated from Cultivated Soil.</title>
        <authorList>
            <person name="Raths R."/>
            <person name="Peta V."/>
            <person name="Bucking H."/>
        </authorList>
    </citation>
    <scope>NUCLEOTIDE SEQUENCE [LARGE SCALE GENOMIC DNA]</scope>
    <source>
        <strain evidence="1 2">DN04</strain>
    </source>
</reference>